<feature type="transmembrane region" description="Helical" evidence="2">
    <location>
        <begin position="300"/>
        <end position="323"/>
    </location>
</feature>
<dbReference type="Proteomes" id="UP000004171">
    <property type="component" value="Unassembled WGS sequence"/>
</dbReference>
<name>F3UDB6_STRSA</name>
<feature type="region of interest" description="Disordered" evidence="1">
    <location>
        <begin position="482"/>
        <end position="548"/>
    </location>
</feature>
<feature type="transmembrane region" description="Helical" evidence="2">
    <location>
        <begin position="127"/>
        <end position="151"/>
    </location>
</feature>
<evidence type="ECO:0000256" key="2">
    <source>
        <dbReference type="SAM" id="Phobius"/>
    </source>
</evidence>
<evidence type="ECO:0000256" key="1">
    <source>
        <dbReference type="SAM" id="MobiDB-lite"/>
    </source>
</evidence>
<evidence type="ECO:0000313" key="3">
    <source>
        <dbReference type="EMBL" id="EGJ37742.1"/>
    </source>
</evidence>
<keyword evidence="2" id="KW-0472">Membrane</keyword>
<dbReference type="AlphaFoldDB" id="F3UDB6"/>
<dbReference type="PATRIC" id="fig|888820.3.peg.1491"/>
<feature type="transmembrane region" description="Helical" evidence="2">
    <location>
        <begin position="97"/>
        <end position="115"/>
    </location>
</feature>
<sequence>MQEVFEKLKGIDIFSLKSYIEPTNFPNMSGVWAMLTELFVNCLFFLLNLVVGFFSVFIRILENINLYDTYKQYVFNGAQSIWRGFTGATSGFAQNSLVFLIFLFLAFYLFYQFLFSKGNFSQRLLHVLLVIVLGFGWFGTVSGTSGGLYILNTVNNVANTAISKISSISIAYGDKQQLKIGSSMADSYIAETSYEAYLFVNTGQENGKYKDRQTGKEETFEDSKVLGTTDKSGKFKAVSNGERKDYLDKLGNDADNDNEHNRWVSAVSDFLFVKFFYVFFKIIEAIVIAIPIVLIQLLNVIAQSLVLIMILLFPIALLVSFLPKMQDILFGVFKVMFGGLAFPVIAGLLTLSIFYLEKIIEGLIGTGFDKVIGSFSSLSTFSALFKLMVSVFAKAVIYWLLWKYKGELIELLLGSRARITFDDMNTSVQQTVSNGQETIQQLPTSATNAFERAQKSANFILAGTGFGAGLFMNSGKHVKDFFSKNQPTSDVPETPAPPSNTEETTLDGQPLEEISDQNGTSDNSFQKSAITEEPRKKNLFNLDSPPLMDTNQEEFEERRQNRLSWRQKHKINKLERELEPYKDDEALYQAQGSNTFIRNYRKTLPKDDKLKANINRRNQIVDELARLRGDN</sequence>
<organism evidence="3 4">
    <name type="scientific">Streptococcus sanguinis SK1056</name>
    <dbReference type="NCBI Taxonomy" id="888820"/>
    <lineage>
        <taxon>Bacteria</taxon>
        <taxon>Bacillati</taxon>
        <taxon>Bacillota</taxon>
        <taxon>Bacilli</taxon>
        <taxon>Lactobacillales</taxon>
        <taxon>Streptococcaceae</taxon>
        <taxon>Streptococcus</taxon>
    </lineage>
</organism>
<keyword evidence="2" id="KW-1133">Transmembrane helix</keyword>
<comment type="caution">
    <text evidence="3">The sequence shown here is derived from an EMBL/GenBank/DDBJ whole genome shotgun (WGS) entry which is preliminary data.</text>
</comment>
<feature type="transmembrane region" description="Helical" evidence="2">
    <location>
        <begin position="38"/>
        <end position="61"/>
    </location>
</feature>
<proteinExistence type="predicted"/>
<evidence type="ECO:0000313" key="4">
    <source>
        <dbReference type="Proteomes" id="UP000004171"/>
    </source>
</evidence>
<feature type="transmembrane region" description="Helical" evidence="2">
    <location>
        <begin position="335"/>
        <end position="356"/>
    </location>
</feature>
<keyword evidence="2" id="KW-0812">Transmembrane</keyword>
<protein>
    <submittedName>
        <fullName evidence="3">Membrane protein</fullName>
    </submittedName>
</protein>
<accession>F3UDB6</accession>
<dbReference type="EMBL" id="AFFL01000004">
    <property type="protein sequence ID" value="EGJ37742.1"/>
    <property type="molecule type" value="Genomic_DNA"/>
</dbReference>
<feature type="transmembrane region" description="Helical" evidence="2">
    <location>
        <begin position="271"/>
        <end position="294"/>
    </location>
</feature>
<dbReference type="HOGENOM" id="CLU_412133_0_0_9"/>
<reference evidence="3 4" key="1">
    <citation type="submission" date="2011-03" db="EMBL/GenBank/DDBJ databases">
        <authorList>
            <person name="Muzny D."/>
            <person name="Qin X."/>
            <person name="Deng J."/>
            <person name="Jiang H."/>
            <person name="Liu Y."/>
            <person name="Qu J."/>
            <person name="Song X.-Z."/>
            <person name="Zhang L."/>
            <person name="Thornton R."/>
            <person name="Coyle M."/>
            <person name="Francisco L."/>
            <person name="Jackson L."/>
            <person name="Javaid M."/>
            <person name="Korchina V."/>
            <person name="Kovar C."/>
            <person name="Mata R."/>
            <person name="Mathew T."/>
            <person name="Ngo R."/>
            <person name="Nguyen L."/>
            <person name="Nguyen N."/>
            <person name="Okwuonu G."/>
            <person name="Ongeri F."/>
            <person name="Pham C."/>
            <person name="Simmons D."/>
            <person name="Wilczek-Boney K."/>
            <person name="Hale W."/>
            <person name="Jakkamsetti A."/>
            <person name="Pham P."/>
            <person name="Ruth R."/>
            <person name="San Lucas F."/>
            <person name="Warren J."/>
            <person name="Zhang J."/>
            <person name="Zhao Z."/>
            <person name="Zhou C."/>
            <person name="Zhu D."/>
            <person name="Lee S."/>
            <person name="Bess C."/>
            <person name="Blankenburg K."/>
            <person name="Forbes L."/>
            <person name="Fu Q."/>
            <person name="Gubbala S."/>
            <person name="Hirani K."/>
            <person name="Jayaseelan J.C."/>
            <person name="Lara F."/>
            <person name="Munidasa M."/>
            <person name="Palculict T."/>
            <person name="Patil S."/>
            <person name="Pu L.-L."/>
            <person name="Saada N."/>
            <person name="Tang L."/>
            <person name="Weissenberger G."/>
            <person name="Zhu Y."/>
            <person name="Hemphill L."/>
            <person name="Shang Y."/>
            <person name="Youmans B."/>
            <person name="Ayvaz T."/>
            <person name="Ross M."/>
            <person name="Santibanez J."/>
            <person name="Aqrawi P."/>
            <person name="Gross S."/>
            <person name="Joshi V."/>
            <person name="Fowler G."/>
            <person name="Nazareth L."/>
            <person name="Reid J."/>
            <person name="Worley K."/>
            <person name="Petrosino J."/>
            <person name="Highlander S."/>
            <person name="Gibbs R."/>
        </authorList>
    </citation>
    <scope>NUCLEOTIDE SEQUENCE [LARGE SCALE GENOMIC DNA]</scope>
    <source>
        <strain evidence="3 4">SK1056</strain>
    </source>
</reference>
<feature type="compositionally biased region" description="Polar residues" evidence="1">
    <location>
        <begin position="516"/>
        <end position="529"/>
    </location>
</feature>
<feature type="transmembrane region" description="Helical" evidence="2">
    <location>
        <begin position="376"/>
        <end position="401"/>
    </location>
</feature>
<dbReference type="RefSeq" id="WP_002922376.1">
    <property type="nucleotide sequence ID" value="NZ_GL890990.1"/>
</dbReference>
<gene>
    <name evidence="3" type="ORF">HMPREF9393_1523</name>
</gene>